<dbReference type="InterPro" id="IPR029058">
    <property type="entry name" value="AB_hydrolase_fold"/>
</dbReference>
<dbReference type="GO" id="GO:0004553">
    <property type="term" value="F:hydrolase activity, hydrolyzing O-glycosyl compounds"/>
    <property type="evidence" value="ECO:0007669"/>
    <property type="project" value="TreeGrafter"/>
</dbReference>
<dbReference type="SUPFAM" id="SSF53474">
    <property type="entry name" value="alpha/beta-Hydrolases"/>
    <property type="match status" value="1"/>
</dbReference>
<dbReference type="AlphaFoldDB" id="A0A9W7AZX0"/>
<dbReference type="PANTHER" id="PTHR16138">
    <property type="entry name" value="MYCOPHENOLIC ACID ACYL-GLUCURONIDE ESTERASE, MITOCHONDRIAL"/>
    <property type="match status" value="1"/>
</dbReference>
<comment type="caution">
    <text evidence="3">The sequence shown here is derived from an EMBL/GenBank/DDBJ whole genome shotgun (WGS) entry which is preliminary data.</text>
</comment>
<sequence>MKSLTQCLLRTLLPTFLLLTSTTSFNLVSKLSPLSPTSTSLSSATRSDVDRNNFITTKTNDTLTYDFYSPPPPPTTASYSQTRRNFIDACLTKWVSDAEELLDSNEGSYTLVGSGVGSWIAVLLAIKRPDVVSGLVGMACDPDFTEDLLWKNLSEEDKSEIEGKGIKDIQWGNEVYPISNSLIKDGRENLLLRGGPNSLKVDVPVRLIHGLSDPEVEFGTALKLLDCLESDDVSLVLRKGGGHQLDEEEDMDTMRRAVDEVMTRGLGYDLRSPASG</sequence>
<protein>
    <submittedName>
        <fullName evidence="3">Uncharacterized protein</fullName>
    </submittedName>
</protein>
<keyword evidence="1" id="KW-0378">Hydrolase</keyword>
<evidence type="ECO:0000313" key="4">
    <source>
        <dbReference type="Proteomes" id="UP001162640"/>
    </source>
</evidence>
<dbReference type="Proteomes" id="UP001162640">
    <property type="component" value="Unassembled WGS sequence"/>
</dbReference>
<dbReference type="EMBL" id="BLQM01000267">
    <property type="protein sequence ID" value="GMH79561.1"/>
    <property type="molecule type" value="Genomic_DNA"/>
</dbReference>
<dbReference type="Gene3D" id="3.40.50.1820">
    <property type="entry name" value="alpha/beta hydrolase"/>
    <property type="match status" value="1"/>
</dbReference>
<evidence type="ECO:0000256" key="2">
    <source>
        <dbReference type="SAM" id="SignalP"/>
    </source>
</evidence>
<dbReference type="InterPro" id="IPR052382">
    <property type="entry name" value="ABHD10_acyl-thioesterase"/>
</dbReference>
<accession>A0A9W7AZX0</accession>
<feature type="chain" id="PRO_5040885633" evidence="2">
    <location>
        <begin position="25"/>
        <end position="276"/>
    </location>
</feature>
<organism evidence="3 4">
    <name type="scientific">Triparma laevis f. inornata</name>
    <dbReference type="NCBI Taxonomy" id="1714386"/>
    <lineage>
        <taxon>Eukaryota</taxon>
        <taxon>Sar</taxon>
        <taxon>Stramenopiles</taxon>
        <taxon>Ochrophyta</taxon>
        <taxon>Bolidophyceae</taxon>
        <taxon>Parmales</taxon>
        <taxon>Triparmaceae</taxon>
        <taxon>Triparma</taxon>
    </lineage>
</organism>
<dbReference type="PANTHER" id="PTHR16138:SF7">
    <property type="entry name" value="PALMITOYL-PROTEIN THIOESTERASE ABHD10, MITOCHONDRIAL"/>
    <property type="match status" value="1"/>
</dbReference>
<feature type="signal peptide" evidence="2">
    <location>
        <begin position="1"/>
        <end position="24"/>
    </location>
</feature>
<keyword evidence="2" id="KW-0732">Signal</keyword>
<evidence type="ECO:0000313" key="3">
    <source>
        <dbReference type="EMBL" id="GMH79561.1"/>
    </source>
</evidence>
<proteinExistence type="predicted"/>
<gene>
    <name evidence="3" type="ORF">TL16_g08185</name>
</gene>
<reference evidence="4" key="1">
    <citation type="journal article" date="2023" name="Commun. Biol.">
        <title>Genome analysis of Parmales, the sister group of diatoms, reveals the evolutionary specialization of diatoms from phago-mixotrophs to photoautotrophs.</title>
        <authorList>
            <person name="Ban H."/>
            <person name="Sato S."/>
            <person name="Yoshikawa S."/>
            <person name="Yamada K."/>
            <person name="Nakamura Y."/>
            <person name="Ichinomiya M."/>
            <person name="Sato N."/>
            <person name="Blanc-Mathieu R."/>
            <person name="Endo H."/>
            <person name="Kuwata A."/>
            <person name="Ogata H."/>
        </authorList>
    </citation>
    <scope>NUCLEOTIDE SEQUENCE [LARGE SCALE GENOMIC DNA]</scope>
</reference>
<name>A0A9W7AZX0_9STRA</name>
<evidence type="ECO:0000256" key="1">
    <source>
        <dbReference type="ARBA" id="ARBA00022801"/>
    </source>
</evidence>